<protein>
    <submittedName>
        <fullName evidence="2">Uncharacterized protein</fullName>
    </submittedName>
</protein>
<dbReference type="EMBL" id="AQGS01000635">
    <property type="protein sequence ID" value="EPS37533.1"/>
    <property type="molecule type" value="Genomic_DNA"/>
</dbReference>
<comment type="caution">
    <text evidence="2">The sequence shown here is derived from an EMBL/GenBank/DDBJ whole genome shotgun (WGS) entry which is preliminary data.</text>
</comment>
<evidence type="ECO:0000313" key="2">
    <source>
        <dbReference type="EMBL" id="EPS37533.1"/>
    </source>
</evidence>
<dbReference type="Proteomes" id="UP000015100">
    <property type="component" value="Unassembled WGS sequence"/>
</dbReference>
<keyword evidence="3" id="KW-1185">Reference proteome</keyword>
<gene>
    <name evidence="2" type="ORF">H072_8768</name>
</gene>
<reference evidence="2 3" key="1">
    <citation type="journal article" date="2013" name="PLoS Genet.">
        <title>Genomic mechanisms accounting for the adaptation to parasitism in nematode-trapping fungi.</title>
        <authorList>
            <person name="Meerupati T."/>
            <person name="Andersson K.M."/>
            <person name="Friman E."/>
            <person name="Kumar D."/>
            <person name="Tunlid A."/>
            <person name="Ahren D."/>
        </authorList>
    </citation>
    <scope>NUCLEOTIDE SEQUENCE [LARGE SCALE GENOMIC DNA]</scope>
    <source>
        <strain evidence="2 3">CBS 200.50</strain>
    </source>
</reference>
<name>S8BE51_DACHA</name>
<dbReference type="OMA" id="FTHREDM"/>
<proteinExistence type="predicted"/>
<accession>S8BE51</accession>
<sequence>MLIPPKGKWACYGLYSLSLAARFVNAVTVTGFVPLSEFEFWLNNIDDYDENASEYLDDISKDMTLLFTDFFPPSPTFVLSTLPPALQIILTTLSSNLTELQASGASISPPLKSHFSAKKYSEKVLKALSLPFPHREDAWPSRPREKQALTPTHPSVFSVLQEFSNHLATSNITYTSRLPLLLWLYDAHITQRQSGSTVHYHTDARPALTQIFGRFYTMFERMMILLKDIPYEIKADLADKWSYDKYVNAQFQVLLSYVRKISRATYSIYWHMLRIRITPEIGDVMWNPSKPARYPYLRQEGDNDPAGRWGQYYGDDDNDDY</sequence>
<dbReference type="AlphaFoldDB" id="S8BE51"/>
<organism evidence="2 3">
    <name type="scientific">Dactylellina haptotyla (strain CBS 200.50)</name>
    <name type="common">Nematode-trapping fungus</name>
    <name type="synonym">Monacrosporium haptotylum</name>
    <dbReference type="NCBI Taxonomy" id="1284197"/>
    <lineage>
        <taxon>Eukaryota</taxon>
        <taxon>Fungi</taxon>
        <taxon>Dikarya</taxon>
        <taxon>Ascomycota</taxon>
        <taxon>Pezizomycotina</taxon>
        <taxon>Orbiliomycetes</taxon>
        <taxon>Orbiliales</taxon>
        <taxon>Orbiliaceae</taxon>
        <taxon>Dactylellina</taxon>
    </lineage>
</organism>
<dbReference type="OrthoDB" id="5390356at2759"/>
<dbReference type="HOGENOM" id="CLU_912073_0_0_1"/>
<feature type="region of interest" description="Disordered" evidence="1">
    <location>
        <begin position="297"/>
        <end position="321"/>
    </location>
</feature>
<evidence type="ECO:0000313" key="3">
    <source>
        <dbReference type="Proteomes" id="UP000015100"/>
    </source>
</evidence>
<reference evidence="3" key="2">
    <citation type="submission" date="2013-04" db="EMBL/GenBank/DDBJ databases">
        <title>Genomic mechanisms accounting for the adaptation to parasitism in nematode-trapping fungi.</title>
        <authorList>
            <person name="Ahren D.G."/>
        </authorList>
    </citation>
    <scope>NUCLEOTIDE SEQUENCE [LARGE SCALE GENOMIC DNA]</scope>
    <source>
        <strain evidence="3">CBS 200.50</strain>
    </source>
</reference>
<evidence type="ECO:0000256" key="1">
    <source>
        <dbReference type="SAM" id="MobiDB-lite"/>
    </source>
</evidence>